<feature type="transmembrane region" description="Helical" evidence="1">
    <location>
        <begin position="162"/>
        <end position="183"/>
    </location>
</feature>
<dbReference type="EC" id="3.6.3.54" evidence="3"/>
<keyword evidence="1" id="KW-1133">Transmembrane helix</keyword>
<dbReference type="Gene3D" id="3.30.70.100">
    <property type="match status" value="1"/>
</dbReference>
<dbReference type="CDD" id="cd00371">
    <property type="entry name" value="HMA"/>
    <property type="match status" value="1"/>
</dbReference>
<organism evidence="3 4">
    <name type="scientific">Clostridium saccharobutylicum</name>
    <dbReference type="NCBI Taxonomy" id="169679"/>
    <lineage>
        <taxon>Bacteria</taxon>
        <taxon>Bacillati</taxon>
        <taxon>Bacillota</taxon>
        <taxon>Clostridia</taxon>
        <taxon>Eubacteriales</taxon>
        <taxon>Clostridiaceae</taxon>
        <taxon>Clostridium</taxon>
    </lineage>
</organism>
<dbReference type="InterPro" id="IPR006121">
    <property type="entry name" value="HMA_dom"/>
</dbReference>
<feature type="transmembrane region" description="Helical" evidence="1">
    <location>
        <begin position="77"/>
        <end position="97"/>
    </location>
</feature>
<dbReference type="STRING" id="169679.CSACC_23400"/>
<dbReference type="InterPro" id="IPR036163">
    <property type="entry name" value="HMA_dom_sf"/>
</dbReference>
<dbReference type="SUPFAM" id="SSF55008">
    <property type="entry name" value="HMA, heavy metal-associated domain"/>
    <property type="match status" value="1"/>
</dbReference>
<feature type="transmembrane region" description="Helical" evidence="1">
    <location>
        <begin position="109"/>
        <end position="131"/>
    </location>
</feature>
<evidence type="ECO:0000313" key="3">
    <source>
        <dbReference type="EMBL" id="OOM10587.1"/>
    </source>
</evidence>
<feature type="transmembrane region" description="Helical" evidence="1">
    <location>
        <begin position="259"/>
        <end position="283"/>
    </location>
</feature>
<dbReference type="Pfam" id="PF13473">
    <property type="entry name" value="Cupredoxin_1"/>
    <property type="match status" value="1"/>
</dbReference>
<gene>
    <name evidence="3" type="primary">copA_4</name>
    <name evidence="3" type="ORF">CLOSAC_32080</name>
</gene>
<proteinExistence type="predicted"/>
<feature type="transmembrane region" description="Helical" evidence="1">
    <location>
        <begin position="230"/>
        <end position="253"/>
    </location>
</feature>
<comment type="caution">
    <text evidence="3">The sequence shown here is derived from an EMBL/GenBank/DDBJ whole genome shotgun (WGS) entry which is preliminary data.</text>
</comment>
<protein>
    <submittedName>
        <fullName evidence="3">Copper-exporting P-type ATPase A</fullName>
        <ecNumber evidence="3">3.6.3.54</ecNumber>
    </submittedName>
</protein>
<sequence length="608" mass="64594">MSIKREIIKVYDMTCTSCENRVEKEFKKVDGVVNAMASYSAQQVTVEYDSKLCTREQLKEAINKAGYSTKSSNGIKFAGFLVIAAAVLLLGNSTSGFDMSAKLNNASYAVLFVVGMLTSIHCVGMCGGIMLTQSLSKNSIANEKQNKFKALMPAILYNAGRVTSYTIIGGIVGALGSVLSLSLNIKAGLQIFSGVFMVIMGLNMTGFSLFRKYNIKLPWSACRLKKKPKAPFLVGFLNGLMPCGPLQTMQLYALGTGSAAAGALSMFLFSLGTVPLMLAFGAISGFLSKGYTKQLLKFSGILVIILGIIMGNRGLALSGVGVPNASTLAQSLSGSEASASQANISKATIENGVQVIRMTADNNGYTPNAFYVQKGIPVKWIITGSKINSCNNEVVVASLNIQKTLKSGENTIEFTPEDGDINFSCWMGMIRGVIKVTDNLDFVDTSKADSSIPAPSSGMSCCTGGTEASNAAPQTPSIYGNDLSKVSTDRLIKKANISGNTQSLNIKGTGYEFEPLVVVLENGIKTNLVIDLNDFDNPNGKFTIVNADSGEKLSSFTGEKGIVNVEFKIDTAGTYLIIKDNVAAVGLEVTNSLKTANLDDIRKKLING</sequence>
<dbReference type="PANTHER" id="PTHR42208:SF1">
    <property type="entry name" value="HEAVY METAL TRANSPORTER"/>
    <property type="match status" value="1"/>
</dbReference>
<dbReference type="Proteomes" id="UP000191154">
    <property type="component" value="Unassembled WGS sequence"/>
</dbReference>
<dbReference type="PANTHER" id="PTHR42208">
    <property type="entry name" value="HEAVY METAL TRANSPORTER-RELATED"/>
    <property type="match status" value="1"/>
</dbReference>
<keyword evidence="3" id="KW-0378">Hydrolase</keyword>
<accession>A0A1S8N2B0</accession>
<reference evidence="3 4" key="1">
    <citation type="submission" date="2016-05" db="EMBL/GenBank/DDBJ databases">
        <title>Microbial solvent formation.</title>
        <authorList>
            <person name="Poehlein A."/>
            <person name="Montoya Solano J.D."/>
            <person name="Flitsch S."/>
            <person name="Krabben P."/>
            <person name="Duerre P."/>
            <person name="Daniel R."/>
        </authorList>
    </citation>
    <scope>NUCLEOTIDE SEQUENCE [LARGE SCALE GENOMIC DNA]</scope>
    <source>
        <strain evidence="3 4">L1-8</strain>
    </source>
</reference>
<keyword evidence="1" id="KW-0812">Transmembrane</keyword>
<keyword evidence="1" id="KW-0472">Membrane</keyword>
<dbReference type="Gene3D" id="2.60.40.420">
    <property type="entry name" value="Cupredoxins - blue copper proteins"/>
    <property type="match status" value="1"/>
</dbReference>
<dbReference type="Pfam" id="PF00403">
    <property type="entry name" value="HMA"/>
    <property type="match status" value="1"/>
</dbReference>
<dbReference type="PROSITE" id="PS50846">
    <property type="entry name" value="HMA_2"/>
    <property type="match status" value="1"/>
</dbReference>
<name>A0A1S8N2B0_CLOSA</name>
<dbReference type="RefSeq" id="WP_077866272.1">
    <property type="nucleotide sequence ID" value="NZ_LZYZ01000006.1"/>
</dbReference>
<feature type="domain" description="HMA" evidence="2">
    <location>
        <begin position="4"/>
        <end position="70"/>
    </location>
</feature>
<dbReference type="Pfam" id="PF13386">
    <property type="entry name" value="DsbD_2"/>
    <property type="match status" value="1"/>
</dbReference>
<dbReference type="GO" id="GO:0046872">
    <property type="term" value="F:metal ion binding"/>
    <property type="evidence" value="ECO:0007669"/>
    <property type="project" value="InterPro"/>
</dbReference>
<evidence type="ECO:0000313" key="4">
    <source>
        <dbReference type="Proteomes" id="UP000191154"/>
    </source>
</evidence>
<dbReference type="AlphaFoldDB" id="A0A1S8N2B0"/>
<feature type="transmembrane region" description="Helical" evidence="1">
    <location>
        <begin position="295"/>
        <end position="315"/>
    </location>
</feature>
<dbReference type="InterPro" id="IPR039447">
    <property type="entry name" value="UreH-like_TM_dom"/>
</dbReference>
<feature type="transmembrane region" description="Helical" evidence="1">
    <location>
        <begin position="189"/>
        <end position="210"/>
    </location>
</feature>
<dbReference type="SUPFAM" id="SSF49503">
    <property type="entry name" value="Cupredoxins"/>
    <property type="match status" value="1"/>
</dbReference>
<evidence type="ECO:0000256" key="1">
    <source>
        <dbReference type="SAM" id="Phobius"/>
    </source>
</evidence>
<dbReference type="GO" id="GO:0016787">
    <property type="term" value="F:hydrolase activity"/>
    <property type="evidence" value="ECO:0007669"/>
    <property type="project" value="UniProtKB-KW"/>
</dbReference>
<evidence type="ECO:0000259" key="2">
    <source>
        <dbReference type="PROSITE" id="PS50846"/>
    </source>
</evidence>
<dbReference type="EMBL" id="LZYZ01000006">
    <property type="protein sequence ID" value="OOM10587.1"/>
    <property type="molecule type" value="Genomic_DNA"/>
</dbReference>
<dbReference type="InterPro" id="IPR028096">
    <property type="entry name" value="EfeO_Cupredoxin"/>
</dbReference>
<dbReference type="InterPro" id="IPR008972">
    <property type="entry name" value="Cupredoxin"/>
</dbReference>